<name>A0A1H2ZIB9_9FLAO</name>
<evidence type="ECO:0000313" key="1">
    <source>
        <dbReference type="EMBL" id="SDX17213.1"/>
    </source>
</evidence>
<dbReference type="Proteomes" id="UP000198569">
    <property type="component" value="Unassembled WGS sequence"/>
</dbReference>
<proteinExistence type="predicted"/>
<organism evidence="1 2">
    <name type="scientific">Flavobacterium degerlachei</name>
    <dbReference type="NCBI Taxonomy" id="229203"/>
    <lineage>
        <taxon>Bacteria</taxon>
        <taxon>Pseudomonadati</taxon>
        <taxon>Bacteroidota</taxon>
        <taxon>Flavobacteriia</taxon>
        <taxon>Flavobacteriales</taxon>
        <taxon>Flavobacteriaceae</taxon>
        <taxon>Flavobacterium</taxon>
    </lineage>
</organism>
<keyword evidence="2" id="KW-1185">Reference proteome</keyword>
<accession>A0A1H2ZIB9</accession>
<reference evidence="2" key="1">
    <citation type="submission" date="2016-10" db="EMBL/GenBank/DDBJ databases">
        <authorList>
            <person name="Varghese N."/>
            <person name="Submissions S."/>
        </authorList>
    </citation>
    <scope>NUCLEOTIDE SEQUENCE [LARGE SCALE GENOMIC DNA]</scope>
    <source>
        <strain evidence="2">DSM 15718</strain>
    </source>
</reference>
<evidence type="ECO:0000313" key="2">
    <source>
        <dbReference type="Proteomes" id="UP000198569"/>
    </source>
</evidence>
<protein>
    <submittedName>
        <fullName evidence="1">Uncharacterized protein</fullName>
    </submittedName>
</protein>
<dbReference type="EMBL" id="FNMV01000007">
    <property type="protein sequence ID" value="SDX17213.1"/>
    <property type="molecule type" value="Genomic_DNA"/>
</dbReference>
<sequence length="46" mass="5273">MLILVNNKIKKLTAILQAFSRLSEESIHKRDEIVFPFSYALLVIAV</sequence>
<dbReference type="AlphaFoldDB" id="A0A1H2ZIB9"/>
<gene>
    <name evidence="1" type="ORF">SAMN05444338_107205</name>
</gene>